<dbReference type="InterPro" id="IPR013249">
    <property type="entry name" value="RNA_pol_sigma70_r4_t2"/>
</dbReference>
<keyword evidence="5 6" id="KW-0804">Transcription</keyword>
<evidence type="ECO:0000256" key="5">
    <source>
        <dbReference type="ARBA" id="ARBA00023163"/>
    </source>
</evidence>
<dbReference type="FunCoup" id="A0A6M4H6Q6">
    <property type="interactions" value="305"/>
</dbReference>
<reference evidence="9 10" key="1">
    <citation type="submission" date="2020-04" db="EMBL/GenBank/DDBJ databases">
        <title>Usitatibacter rugosus gen. nov., sp. nov. and Usitatibacter palustris sp. nov., novel members of Usitatibacteraceae fam. nov. within the order Nitrosomonadales isolated from soil.</title>
        <authorList>
            <person name="Huber K.J."/>
            <person name="Neumann-Schaal M."/>
            <person name="Geppert A."/>
            <person name="Luckner M."/>
            <person name="Wanner G."/>
            <person name="Overmann J."/>
        </authorList>
    </citation>
    <scope>NUCLEOTIDE SEQUENCE [LARGE SCALE GENOMIC DNA]</scope>
    <source>
        <strain evidence="9 10">Swamp67</strain>
    </source>
</reference>
<dbReference type="NCBIfam" id="TIGR02939">
    <property type="entry name" value="RpoE_Sigma70"/>
    <property type="match status" value="1"/>
</dbReference>
<dbReference type="InterPro" id="IPR000838">
    <property type="entry name" value="RNA_pol_sigma70_ECF_CS"/>
</dbReference>
<proteinExistence type="inferred from homology"/>
<dbReference type="SUPFAM" id="SSF88659">
    <property type="entry name" value="Sigma3 and sigma4 domains of RNA polymerase sigma factors"/>
    <property type="match status" value="1"/>
</dbReference>
<dbReference type="EMBL" id="CP053073">
    <property type="protein sequence ID" value="QJR15311.1"/>
    <property type="molecule type" value="Genomic_DNA"/>
</dbReference>
<keyword evidence="2 6" id="KW-0805">Transcription regulation</keyword>
<dbReference type="InterPro" id="IPR013325">
    <property type="entry name" value="RNA_pol_sigma_r2"/>
</dbReference>
<name>A0A6M4H6Q6_9PROT</name>
<dbReference type="PANTHER" id="PTHR43133">
    <property type="entry name" value="RNA POLYMERASE ECF-TYPE SIGMA FACTO"/>
    <property type="match status" value="1"/>
</dbReference>
<evidence type="ECO:0000256" key="2">
    <source>
        <dbReference type="ARBA" id="ARBA00023015"/>
    </source>
</evidence>
<dbReference type="InParanoid" id="A0A6M4H6Q6"/>
<evidence type="ECO:0000256" key="6">
    <source>
        <dbReference type="RuleBase" id="RU000716"/>
    </source>
</evidence>
<dbReference type="Pfam" id="PF04542">
    <property type="entry name" value="Sigma70_r2"/>
    <property type="match status" value="1"/>
</dbReference>
<feature type="domain" description="RNA polymerase sigma-70 region 2" evidence="7">
    <location>
        <begin position="76"/>
        <end position="138"/>
    </location>
</feature>
<evidence type="ECO:0000256" key="4">
    <source>
        <dbReference type="ARBA" id="ARBA00023125"/>
    </source>
</evidence>
<dbReference type="InterPro" id="IPR007627">
    <property type="entry name" value="RNA_pol_sigma70_r2"/>
</dbReference>
<dbReference type="InterPro" id="IPR036388">
    <property type="entry name" value="WH-like_DNA-bd_sf"/>
</dbReference>
<dbReference type="Proteomes" id="UP000503096">
    <property type="component" value="Chromosome"/>
</dbReference>
<dbReference type="GO" id="GO:0006352">
    <property type="term" value="P:DNA-templated transcription initiation"/>
    <property type="evidence" value="ECO:0007669"/>
    <property type="project" value="InterPro"/>
</dbReference>
<keyword evidence="10" id="KW-1185">Reference proteome</keyword>
<evidence type="ECO:0000259" key="7">
    <source>
        <dbReference type="Pfam" id="PF04542"/>
    </source>
</evidence>
<dbReference type="Gene3D" id="1.10.10.10">
    <property type="entry name" value="Winged helix-like DNA-binding domain superfamily/Winged helix DNA-binding domain"/>
    <property type="match status" value="1"/>
</dbReference>
<dbReference type="Gene3D" id="1.10.1740.10">
    <property type="match status" value="1"/>
</dbReference>
<dbReference type="Pfam" id="PF08281">
    <property type="entry name" value="Sigma70_r4_2"/>
    <property type="match status" value="1"/>
</dbReference>
<dbReference type="InterPro" id="IPR013324">
    <property type="entry name" value="RNA_pol_sigma_r3/r4-like"/>
</dbReference>
<organism evidence="9 10">
    <name type="scientific">Usitatibacter palustris</name>
    <dbReference type="NCBI Taxonomy" id="2732487"/>
    <lineage>
        <taxon>Bacteria</taxon>
        <taxon>Pseudomonadati</taxon>
        <taxon>Pseudomonadota</taxon>
        <taxon>Betaproteobacteria</taxon>
        <taxon>Nitrosomonadales</taxon>
        <taxon>Usitatibacteraceae</taxon>
        <taxon>Usitatibacter</taxon>
    </lineage>
</organism>
<dbReference type="GO" id="GO:0016987">
    <property type="term" value="F:sigma factor activity"/>
    <property type="evidence" value="ECO:0007669"/>
    <property type="project" value="UniProtKB-KW"/>
</dbReference>
<comment type="similarity">
    <text evidence="1 6">Belongs to the sigma-70 factor family. ECF subfamily.</text>
</comment>
<dbReference type="AlphaFoldDB" id="A0A6M4H6Q6"/>
<accession>A0A6M4H6Q6</accession>
<evidence type="ECO:0000313" key="10">
    <source>
        <dbReference type="Proteomes" id="UP000503096"/>
    </source>
</evidence>
<dbReference type="InterPro" id="IPR014284">
    <property type="entry name" value="RNA_pol_sigma-70_dom"/>
</dbReference>
<sequence>MSVAEGAAKGMKRLGFILPQQASKPFVASPDAHALTGGVTIPNRTTQNQGGMSDREIDQLLVERAQRGEKKAFEMLVVKYQRKLERLLARIIRDPAEIQDVAQEAFIKAYRALPNFRGDSAFYTWLYRIGINTAKNYLIALGRRAPTSTEFDSEEAEGFDDAAGLRDINTPESQLATKQIAQTVNDAIDALPEELRTAITLREIEGLSYEEIAQIMNCPIGTVRSRIFRAREAVAEKLRPQLGTSKDQRW</sequence>
<keyword evidence="3 6" id="KW-0731">Sigma factor</keyword>
<evidence type="ECO:0000256" key="3">
    <source>
        <dbReference type="ARBA" id="ARBA00023082"/>
    </source>
</evidence>
<dbReference type="PROSITE" id="PS01063">
    <property type="entry name" value="SIGMA70_ECF"/>
    <property type="match status" value="1"/>
</dbReference>
<feature type="domain" description="RNA polymerase sigma factor 70 region 4 type 2" evidence="8">
    <location>
        <begin position="184"/>
        <end position="233"/>
    </location>
</feature>
<dbReference type="SUPFAM" id="SSF88946">
    <property type="entry name" value="Sigma2 domain of RNA polymerase sigma factors"/>
    <property type="match status" value="1"/>
</dbReference>
<dbReference type="FunFam" id="1.10.1740.10:FF:000001">
    <property type="entry name" value="RNA polymerase sigma factor"/>
    <property type="match status" value="1"/>
</dbReference>
<gene>
    <name evidence="9" type="ORF">DSM104440_02130</name>
</gene>
<dbReference type="InterPro" id="IPR039425">
    <property type="entry name" value="RNA_pol_sigma-70-like"/>
</dbReference>
<protein>
    <recommendedName>
        <fullName evidence="6">RNA polymerase sigma factor</fullName>
    </recommendedName>
</protein>
<dbReference type="CDD" id="cd06171">
    <property type="entry name" value="Sigma70_r4"/>
    <property type="match status" value="1"/>
</dbReference>
<evidence type="ECO:0000259" key="8">
    <source>
        <dbReference type="Pfam" id="PF08281"/>
    </source>
</evidence>
<dbReference type="GO" id="GO:0003677">
    <property type="term" value="F:DNA binding"/>
    <property type="evidence" value="ECO:0007669"/>
    <property type="project" value="UniProtKB-KW"/>
</dbReference>
<evidence type="ECO:0000313" key="9">
    <source>
        <dbReference type="EMBL" id="QJR15311.1"/>
    </source>
</evidence>
<dbReference type="KEGG" id="upl:DSM104440_02130"/>
<dbReference type="InterPro" id="IPR014286">
    <property type="entry name" value="RNA_pol_sigma70_RpoE"/>
</dbReference>
<dbReference type="NCBIfam" id="TIGR02937">
    <property type="entry name" value="sigma70-ECF"/>
    <property type="match status" value="1"/>
</dbReference>
<dbReference type="PANTHER" id="PTHR43133:SF53">
    <property type="entry name" value="ECF RNA POLYMERASE SIGMA-E FACTOR"/>
    <property type="match status" value="1"/>
</dbReference>
<evidence type="ECO:0000256" key="1">
    <source>
        <dbReference type="ARBA" id="ARBA00010641"/>
    </source>
</evidence>
<keyword evidence="4 6" id="KW-0238">DNA-binding</keyword>